<reference evidence="1" key="2">
    <citation type="submission" date="2020-09" db="EMBL/GenBank/DDBJ databases">
        <authorList>
            <person name="Sun Q."/>
            <person name="Zhou Y."/>
        </authorList>
    </citation>
    <scope>NUCLEOTIDE SEQUENCE</scope>
    <source>
        <strain evidence="1">CGMCC 1.15493</strain>
    </source>
</reference>
<evidence type="ECO:0000313" key="1">
    <source>
        <dbReference type="EMBL" id="GGD37890.1"/>
    </source>
</evidence>
<gene>
    <name evidence="1" type="ORF">GCM10011335_45740</name>
</gene>
<keyword evidence="2" id="KW-1185">Reference proteome</keyword>
<proteinExistence type="predicted"/>
<name>A0A917DHN6_9HYPH</name>
<dbReference type="AlphaFoldDB" id="A0A917DHN6"/>
<evidence type="ECO:0000313" key="2">
    <source>
        <dbReference type="Proteomes" id="UP000613160"/>
    </source>
</evidence>
<comment type="caution">
    <text evidence="1">The sequence shown here is derived from an EMBL/GenBank/DDBJ whole genome shotgun (WGS) entry which is preliminary data.</text>
</comment>
<organism evidence="1 2">
    <name type="scientific">Aureimonas glaciei</name>
    <dbReference type="NCBI Taxonomy" id="1776957"/>
    <lineage>
        <taxon>Bacteria</taxon>
        <taxon>Pseudomonadati</taxon>
        <taxon>Pseudomonadota</taxon>
        <taxon>Alphaproteobacteria</taxon>
        <taxon>Hyphomicrobiales</taxon>
        <taxon>Aurantimonadaceae</taxon>
        <taxon>Aureimonas</taxon>
    </lineage>
</organism>
<dbReference type="Proteomes" id="UP000613160">
    <property type="component" value="Unassembled WGS sequence"/>
</dbReference>
<accession>A0A917DHN6</accession>
<protein>
    <submittedName>
        <fullName evidence="1">Uncharacterized protein</fullName>
    </submittedName>
</protein>
<dbReference type="EMBL" id="BMJJ01000014">
    <property type="protein sequence ID" value="GGD37890.1"/>
    <property type="molecule type" value="Genomic_DNA"/>
</dbReference>
<reference evidence="1" key="1">
    <citation type="journal article" date="2014" name="Int. J. Syst. Evol. Microbiol.">
        <title>Complete genome sequence of Corynebacterium casei LMG S-19264T (=DSM 44701T), isolated from a smear-ripened cheese.</title>
        <authorList>
            <consortium name="US DOE Joint Genome Institute (JGI-PGF)"/>
            <person name="Walter F."/>
            <person name="Albersmeier A."/>
            <person name="Kalinowski J."/>
            <person name="Ruckert C."/>
        </authorList>
    </citation>
    <scope>NUCLEOTIDE SEQUENCE</scope>
    <source>
        <strain evidence="1">CGMCC 1.15493</strain>
    </source>
</reference>
<sequence length="52" mass="5436">MALAATFEVAGAAAWVGVAVAQAGISREMVRDLIVTAVERRFGKIKVPHAAE</sequence>